<dbReference type="Proteomes" id="UP000439123">
    <property type="component" value="Unassembled WGS sequence"/>
</dbReference>
<evidence type="ECO:0000313" key="4">
    <source>
        <dbReference type="Proteomes" id="UP000439123"/>
    </source>
</evidence>
<dbReference type="Pfam" id="PF01464">
    <property type="entry name" value="SLT"/>
    <property type="match status" value="1"/>
</dbReference>
<sequence length="324" mass="36208">MLMISTSCHAYHNYHWQAGFPVPIQGKGVDLVSQQQQFLLKQRPYLQQRLAETQPVIRWVAEQVHERKLPPLLAFVPLLESSYRLDVVSSAGAAGPWQLMPDTATRFAIPITSEFDGRYSLPLSTEAALSYLAWLYRFFGNDWLLALAAYNAGEGRVLNAVLKAGTRNIWELELPTETRFYVARFVALARLLDMADSYQFQLPPWHSGNDLQIFRHPNGCSLPAWAQAKGVSMNDASRWNPAWQLPVAQGITNCPIVYSKGKAPTANRKKGATAIVKAVSLDSLHDPLLLKAARGLDMSRGEIRLERLPDPLGIQQKRPLIAAP</sequence>
<evidence type="ECO:0000313" key="3">
    <source>
        <dbReference type="EMBL" id="VXA87871.1"/>
    </source>
</evidence>
<organism evidence="3 4">
    <name type="scientific">Aeromonas veronii</name>
    <dbReference type="NCBI Taxonomy" id="654"/>
    <lineage>
        <taxon>Bacteria</taxon>
        <taxon>Pseudomonadati</taxon>
        <taxon>Pseudomonadota</taxon>
        <taxon>Gammaproteobacteria</taxon>
        <taxon>Aeromonadales</taxon>
        <taxon>Aeromonadaceae</taxon>
        <taxon>Aeromonas</taxon>
    </lineage>
</organism>
<dbReference type="InterPro" id="IPR023346">
    <property type="entry name" value="Lysozyme-like_dom_sf"/>
</dbReference>
<accession>A0A653L9U7</accession>
<dbReference type="InterPro" id="IPR008258">
    <property type="entry name" value="Transglycosylase_SLT_dom_1"/>
</dbReference>
<reference evidence="3 4" key="1">
    <citation type="submission" date="2019-10" db="EMBL/GenBank/DDBJ databases">
        <authorList>
            <person name="Karimi E."/>
        </authorList>
    </citation>
    <scope>NUCLEOTIDE SEQUENCE [LARGE SCALE GENOMIC DNA]</scope>
    <source>
        <strain evidence="3">Aeromonas sp. 8C</strain>
    </source>
</reference>
<dbReference type="EMBL" id="CABWLC010000018">
    <property type="protein sequence ID" value="VXA87871.1"/>
    <property type="molecule type" value="Genomic_DNA"/>
</dbReference>
<feature type="domain" description="Transglycosylase SLT" evidence="2">
    <location>
        <begin position="64"/>
        <end position="171"/>
    </location>
</feature>
<comment type="similarity">
    <text evidence="1">Belongs to the transglycosylase Slt family.</text>
</comment>
<dbReference type="PANTHER" id="PTHR37423:SF2">
    <property type="entry name" value="MEMBRANE-BOUND LYTIC MUREIN TRANSGLYCOSYLASE C"/>
    <property type="match status" value="1"/>
</dbReference>
<dbReference type="CDD" id="cd16894">
    <property type="entry name" value="MltD-like"/>
    <property type="match status" value="1"/>
</dbReference>
<dbReference type="Gene3D" id="1.10.530.10">
    <property type="match status" value="1"/>
</dbReference>
<proteinExistence type="inferred from homology"/>
<protein>
    <submittedName>
        <fullName evidence="3">Transglycosylase SLT domain-containing protein</fullName>
    </submittedName>
</protein>
<evidence type="ECO:0000256" key="1">
    <source>
        <dbReference type="ARBA" id="ARBA00007734"/>
    </source>
</evidence>
<dbReference type="AlphaFoldDB" id="A0A653L9U7"/>
<dbReference type="SUPFAM" id="SSF53955">
    <property type="entry name" value="Lysozyme-like"/>
    <property type="match status" value="1"/>
</dbReference>
<gene>
    <name evidence="3" type="ORF">AERO8C_50408</name>
</gene>
<name>A0A653L9U7_AERVE</name>
<dbReference type="PANTHER" id="PTHR37423">
    <property type="entry name" value="SOLUBLE LYTIC MUREIN TRANSGLYCOSYLASE-RELATED"/>
    <property type="match status" value="1"/>
</dbReference>
<dbReference type="RefSeq" id="WP_236553511.1">
    <property type="nucleotide sequence ID" value="NZ_JBMKBY010000004.1"/>
</dbReference>
<evidence type="ECO:0000259" key="2">
    <source>
        <dbReference type="Pfam" id="PF01464"/>
    </source>
</evidence>